<reference evidence="2 4" key="1">
    <citation type="journal article" date="2014" name="BMC Genomics">
        <title>Genome sequence of Anopheles sinensis provides insight into genetics basis of mosquito competence for malaria parasites.</title>
        <authorList>
            <person name="Zhou D."/>
            <person name="Zhang D."/>
            <person name="Ding G."/>
            <person name="Shi L."/>
            <person name="Hou Q."/>
            <person name="Ye Y."/>
            <person name="Xu Y."/>
            <person name="Zhou H."/>
            <person name="Xiong C."/>
            <person name="Li S."/>
            <person name="Yu J."/>
            <person name="Hong S."/>
            <person name="Yu X."/>
            <person name="Zou P."/>
            <person name="Chen C."/>
            <person name="Chang X."/>
            <person name="Wang W."/>
            <person name="Lv Y."/>
            <person name="Sun Y."/>
            <person name="Ma L."/>
            <person name="Shen B."/>
            <person name="Zhu C."/>
        </authorList>
    </citation>
    <scope>NUCLEOTIDE SEQUENCE [LARGE SCALE GENOMIC DNA]</scope>
</reference>
<keyword evidence="4" id="KW-1185">Reference proteome</keyword>
<reference evidence="3" key="2">
    <citation type="submission" date="2020-05" db="UniProtKB">
        <authorList>
            <consortium name="EnsemblMetazoa"/>
        </authorList>
    </citation>
    <scope>IDENTIFICATION</scope>
</reference>
<gene>
    <name evidence="2" type="ORF">ZHAS_00021407</name>
</gene>
<sequence length="144" mass="15419">MVNSYSYIQQSRTRETANANEMRFLIVLAMLATVALANPLISIRVNVDNPNGEGGLPPPPPPPGPGPNPDPEVPPPQPYTKQQLKRDVAATDGKVVFPVPTNDGNPAARWSTSKSSSTTSAPVRAVQGSPRICHHRNPTKHLTS</sequence>
<name>A0A084WSB9_ANOSI</name>
<protein>
    <submittedName>
        <fullName evidence="2 3">Uncharacterized protein</fullName>
    </submittedName>
</protein>
<evidence type="ECO:0000313" key="4">
    <source>
        <dbReference type="Proteomes" id="UP000030765"/>
    </source>
</evidence>
<proteinExistence type="predicted"/>
<evidence type="ECO:0000313" key="3">
    <source>
        <dbReference type="EnsemblMetazoa" id="ASIC021407-PA"/>
    </source>
</evidence>
<feature type="compositionally biased region" description="Pro residues" evidence="1">
    <location>
        <begin position="56"/>
        <end position="78"/>
    </location>
</feature>
<dbReference type="VEuPathDB" id="VectorBase:ASIC021407"/>
<feature type="compositionally biased region" description="Basic residues" evidence="1">
    <location>
        <begin position="132"/>
        <end position="144"/>
    </location>
</feature>
<dbReference type="EMBL" id="ATLV01026439">
    <property type="status" value="NOT_ANNOTATED_CDS"/>
    <property type="molecule type" value="Genomic_DNA"/>
</dbReference>
<dbReference type="VEuPathDB" id="VectorBase:ASIS002122"/>
<dbReference type="EnsemblMetazoa" id="ASIC021407-RA">
    <property type="protein sequence ID" value="ASIC021407-PA"/>
    <property type="gene ID" value="ASIC021407"/>
</dbReference>
<feature type="compositionally biased region" description="Low complexity" evidence="1">
    <location>
        <begin position="111"/>
        <end position="120"/>
    </location>
</feature>
<feature type="region of interest" description="Disordered" evidence="1">
    <location>
        <begin position="45"/>
        <end position="144"/>
    </location>
</feature>
<dbReference type="Proteomes" id="UP000030765">
    <property type="component" value="Unassembled WGS sequence"/>
</dbReference>
<dbReference type="OrthoDB" id="7744549at2759"/>
<organism evidence="2">
    <name type="scientific">Anopheles sinensis</name>
    <name type="common">Mosquito</name>
    <dbReference type="NCBI Taxonomy" id="74873"/>
    <lineage>
        <taxon>Eukaryota</taxon>
        <taxon>Metazoa</taxon>
        <taxon>Ecdysozoa</taxon>
        <taxon>Arthropoda</taxon>
        <taxon>Hexapoda</taxon>
        <taxon>Insecta</taxon>
        <taxon>Pterygota</taxon>
        <taxon>Neoptera</taxon>
        <taxon>Endopterygota</taxon>
        <taxon>Diptera</taxon>
        <taxon>Nematocera</taxon>
        <taxon>Culicoidea</taxon>
        <taxon>Culicidae</taxon>
        <taxon>Anophelinae</taxon>
        <taxon>Anopheles</taxon>
    </lineage>
</organism>
<dbReference type="EMBL" id="KE525413">
    <property type="protein sequence ID" value="KFB53113.1"/>
    <property type="molecule type" value="Genomic_DNA"/>
</dbReference>
<dbReference type="AlphaFoldDB" id="A0A084WSB9"/>
<accession>A0A084WSB9</accession>
<evidence type="ECO:0000313" key="2">
    <source>
        <dbReference type="EMBL" id="KFB53113.1"/>
    </source>
</evidence>
<evidence type="ECO:0000256" key="1">
    <source>
        <dbReference type="SAM" id="MobiDB-lite"/>
    </source>
</evidence>